<dbReference type="InterPro" id="IPR042042">
    <property type="entry name" value="Tip20p_domB"/>
</dbReference>
<protein>
    <recommendedName>
        <fullName evidence="3">RINT-1 family protein</fullName>
    </recommendedName>
</protein>
<evidence type="ECO:0000313" key="2">
    <source>
        <dbReference type="Proteomes" id="UP000076871"/>
    </source>
</evidence>
<dbReference type="GO" id="GO:0070939">
    <property type="term" value="C:Dsl1/NZR complex"/>
    <property type="evidence" value="ECO:0007669"/>
    <property type="project" value="InterPro"/>
</dbReference>
<dbReference type="PROSITE" id="PS51386">
    <property type="entry name" value="RINT1_TIP20"/>
    <property type="match status" value="1"/>
</dbReference>
<dbReference type="Pfam" id="PF04437">
    <property type="entry name" value="RINT1_TIP1"/>
    <property type="match status" value="1"/>
</dbReference>
<dbReference type="GO" id="GO:0060628">
    <property type="term" value="P:regulation of ER to Golgi vesicle-mediated transport"/>
    <property type="evidence" value="ECO:0007669"/>
    <property type="project" value="TreeGrafter"/>
</dbReference>
<dbReference type="PANTHER" id="PTHR13520">
    <property type="entry name" value="RAD50-INTERACTING PROTEIN 1 RINT-1"/>
    <property type="match status" value="1"/>
</dbReference>
<dbReference type="GeneID" id="63821475"/>
<dbReference type="Gene3D" id="1.20.58.1420">
    <property type="entry name" value="Dsl1p vesicle tethering complex, Tip20p subunit, domain B"/>
    <property type="match status" value="1"/>
</dbReference>
<reference evidence="1 2" key="1">
    <citation type="journal article" date="2016" name="Mol. Biol. Evol.">
        <title>Comparative Genomics of Early-Diverging Mushroom-Forming Fungi Provides Insights into the Origins of Lignocellulose Decay Capabilities.</title>
        <authorList>
            <person name="Nagy L.G."/>
            <person name="Riley R."/>
            <person name="Tritt A."/>
            <person name="Adam C."/>
            <person name="Daum C."/>
            <person name="Floudas D."/>
            <person name="Sun H."/>
            <person name="Yadav J.S."/>
            <person name="Pangilinan J."/>
            <person name="Larsson K.H."/>
            <person name="Matsuura K."/>
            <person name="Barry K."/>
            <person name="Labutti K."/>
            <person name="Kuo R."/>
            <person name="Ohm R.A."/>
            <person name="Bhattacharya S.S."/>
            <person name="Shirouzu T."/>
            <person name="Yoshinaga Y."/>
            <person name="Martin F.M."/>
            <person name="Grigoriev I.V."/>
            <person name="Hibbett D.S."/>
        </authorList>
    </citation>
    <scope>NUCLEOTIDE SEQUENCE [LARGE SCALE GENOMIC DNA]</scope>
    <source>
        <strain evidence="1 2">93-53</strain>
    </source>
</reference>
<dbReference type="OrthoDB" id="407410at2759"/>
<keyword evidence="2" id="KW-1185">Reference proteome</keyword>
<name>A0A165E5Y3_9APHY</name>
<accession>A0A165E5Y3</accession>
<dbReference type="InterPro" id="IPR007528">
    <property type="entry name" value="RINT1_Tip20"/>
</dbReference>
<dbReference type="Proteomes" id="UP000076871">
    <property type="component" value="Unassembled WGS sequence"/>
</dbReference>
<proteinExistence type="predicted"/>
<gene>
    <name evidence="1" type="ORF">LAESUDRAFT_653786</name>
</gene>
<dbReference type="RefSeq" id="XP_040764041.1">
    <property type="nucleotide sequence ID" value="XM_040904445.1"/>
</dbReference>
<dbReference type="STRING" id="1314785.A0A165E5Y3"/>
<dbReference type="GO" id="GO:0006890">
    <property type="term" value="P:retrograde vesicle-mediated transport, Golgi to endoplasmic reticulum"/>
    <property type="evidence" value="ECO:0007669"/>
    <property type="project" value="InterPro"/>
</dbReference>
<evidence type="ECO:0008006" key="3">
    <source>
        <dbReference type="Google" id="ProtNLM"/>
    </source>
</evidence>
<dbReference type="AlphaFoldDB" id="A0A165E5Y3"/>
<dbReference type="GO" id="GO:0006888">
    <property type="term" value="P:endoplasmic reticulum to Golgi vesicle-mediated transport"/>
    <property type="evidence" value="ECO:0007669"/>
    <property type="project" value="InterPro"/>
</dbReference>
<evidence type="ECO:0000313" key="1">
    <source>
        <dbReference type="EMBL" id="KZT06301.1"/>
    </source>
</evidence>
<sequence length="843" mass="94336">MASGQIQELLQGPDIAESEKRALDFLDARFTSLQDIEDEAGVERVVQDAIQHSEDMKTQVPQLSQSRQVVNALIVETRASAELQLHTAQEPSLLRHSLSDELSYLSQQLVSSLGDPERKPTLLEDLETLHRSLKEVQSVKGYVQIVQQSLKLSELAVDQIRSSSSLSSVSEYEGLQEFVASVHQVCAKVEDVAGEQELHILSFLESIRERTWADMRHVLSTSLLSAAEKLHWPMVVDYLSATTGDRKAFEAAFSNMSKLQKIGKQLHSAIKGKEVAREGLYPIQALVQPISLRFKYHFEGERQTNRLDKPEWYFTHVLNVSHEHRPFMENVVQTFLSDTQYRNINAWREFTLLLLPLLERKLHRTMPTLLAHPSLLAHTIYEALAFDSALREENFDINDTTAGEPSKDGKKSEGSKWQGISDVILGRKEWFEAWMEGERKFTMDQYIEIISASDAWLIADDEGDTEDAIVTDRDLRPTNSARRVKALVEQVTDRYSPLPQFLHRTRFLIVVQLPILESYHSRISSSLDAYETLSSSLIRAVPGALGSVSDASGRVGDPKSLTSGVEGVQRLCKALVSAKYISAACEAWGEDLFFLELWAEINHRASLRSQIQAASALPNPKGGETEAAEGTIFEELIMQYGQLAERAEDMIVQSVCGEVEVGLRAHFSNGSSTQVTPNVITPGAQDDIALAPTLLGPLALLSSHISFLSSALPRTTVTSLYRRIASRLAMHIYHRQILYHGRGRITPQEGRAIRAESELWVETCQVALARSDRARAEGPWRQLLQASRLVGAEGKQWQEILDATFGVIGDEKWEGIMLETVGFSELSREEVSQVLRARSDCGR</sequence>
<dbReference type="InParanoid" id="A0A165E5Y3"/>
<dbReference type="PANTHER" id="PTHR13520:SF0">
    <property type="entry name" value="RAD50-INTERACTING PROTEIN 1"/>
    <property type="match status" value="1"/>
</dbReference>
<organism evidence="1 2">
    <name type="scientific">Laetiporus sulphureus 93-53</name>
    <dbReference type="NCBI Taxonomy" id="1314785"/>
    <lineage>
        <taxon>Eukaryota</taxon>
        <taxon>Fungi</taxon>
        <taxon>Dikarya</taxon>
        <taxon>Basidiomycota</taxon>
        <taxon>Agaricomycotina</taxon>
        <taxon>Agaricomycetes</taxon>
        <taxon>Polyporales</taxon>
        <taxon>Laetiporus</taxon>
    </lineage>
</organism>
<dbReference type="EMBL" id="KV427625">
    <property type="protein sequence ID" value="KZT06301.1"/>
    <property type="molecule type" value="Genomic_DNA"/>
</dbReference>